<comment type="similarity">
    <text evidence="2">Belongs to the peptidase S54 family.</text>
</comment>
<keyword evidence="3 8" id="KW-0812">Transmembrane</keyword>
<feature type="region of interest" description="Disordered" evidence="7">
    <location>
        <begin position="245"/>
        <end position="264"/>
    </location>
</feature>
<dbReference type="InterPro" id="IPR022764">
    <property type="entry name" value="Peptidase_S54_rhomboid_dom"/>
</dbReference>
<keyword evidence="5 8" id="KW-1133">Transmembrane helix</keyword>
<accession>A0ABV3L2U6</accession>
<dbReference type="RefSeq" id="WP_366191593.1">
    <property type="nucleotide sequence ID" value="NZ_JBFBVU010000003.1"/>
</dbReference>
<evidence type="ECO:0000313" key="11">
    <source>
        <dbReference type="Proteomes" id="UP001553161"/>
    </source>
</evidence>
<gene>
    <name evidence="10" type="ORF">AB0T83_03460</name>
</gene>
<organism evidence="10 11">
    <name type="scientific">Meridianimarinicoccus marinus</name>
    <dbReference type="NCBI Taxonomy" id="3231483"/>
    <lineage>
        <taxon>Bacteria</taxon>
        <taxon>Pseudomonadati</taxon>
        <taxon>Pseudomonadota</taxon>
        <taxon>Alphaproteobacteria</taxon>
        <taxon>Rhodobacterales</taxon>
        <taxon>Paracoccaceae</taxon>
        <taxon>Meridianimarinicoccus</taxon>
    </lineage>
</organism>
<name>A0ABV3L2U6_9RHOB</name>
<feature type="transmembrane region" description="Helical" evidence="8">
    <location>
        <begin position="124"/>
        <end position="144"/>
    </location>
</feature>
<dbReference type="Proteomes" id="UP001553161">
    <property type="component" value="Unassembled WGS sequence"/>
</dbReference>
<sequence>MIPIRDHNPATRTAYFTYGLLALNVVIFLAYVPMFSDPRRLTGFFLTYGIIPAQIEAGGAYGTLLTSMFLHGGWMHLLGNMLFLHIFGDNLEDRLGHLRFGLFYLACGLGAGMIQVLADPGSTVPVVGASGAIAGLMGGYLLMFPRARIDIFVFLIVLVRIIPVPAWAMLGLWFGLQVFNGLGTPSDVGGVAYWAHAGGFVLGMVLMVPSWIRAGGPAFWARTNGHPDNPEARYRFARSPVPRVRRRRAPPEISRVPRVPKRKG</sequence>
<feature type="transmembrane region" description="Helical" evidence="8">
    <location>
        <begin position="15"/>
        <end position="32"/>
    </location>
</feature>
<reference evidence="10 11" key="1">
    <citation type="submission" date="2024-07" db="EMBL/GenBank/DDBJ databases">
        <authorList>
            <person name="Kang M."/>
        </authorList>
    </citation>
    <scope>NUCLEOTIDE SEQUENCE [LARGE SCALE GENOMIC DNA]</scope>
    <source>
        <strain evidence="10 11">DFM31</strain>
    </source>
</reference>
<dbReference type="GO" id="GO:0008233">
    <property type="term" value="F:peptidase activity"/>
    <property type="evidence" value="ECO:0007669"/>
    <property type="project" value="UniProtKB-KW"/>
</dbReference>
<keyword evidence="10" id="KW-0645">Protease</keyword>
<feature type="domain" description="Peptidase S54 rhomboid" evidence="9">
    <location>
        <begin position="63"/>
        <end position="207"/>
    </location>
</feature>
<dbReference type="PANTHER" id="PTHR43731:SF14">
    <property type="entry name" value="PRESENILIN-ASSOCIATED RHOMBOID-LIKE PROTEIN, MITOCHONDRIAL"/>
    <property type="match status" value="1"/>
</dbReference>
<dbReference type="Pfam" id="PF01694">
    <property type="entry name" value="Rhomboid"/>
    <property type="match status" value="1"/>
</dbReference>
<feature type="transmembrane region" description="Helical" evidence="8">
    <location>
        <begin position="100"/>
        <end position="118"/>
    </location>
</feature>
<evidence type="ECO:0000256" key="2">
    <source>
        <dbReference type="ARBA" id="ARBA00009045"/>
    </source>
</evidence>
<evidence type="ECO:0000256" key="4">
    <source>
        <dbReference type="ARBA" id="ARBA00022801"/>
    </source>
</evidence>
<dbReference type="InterPro" id="IPR050925">
    <property type="entry name" value="Rhomboid_protease_S54"/>
</dbReference>
<comment type="subcellular location">
    <subcellularLocation>
        <location evidence="1">Membrane</location>
        <topology evidence="1">Multi-pass membrane protein</topology>
    </subcellularLocation>
</comment>
<dbReference type="EC" id="3.4.21.-" evidence="10"/>
<feature type="transmembrane region" description="Helical" evidence="8">
    <location>
        <begin position="68"/>
        <end position="88"/>
    </location>
</feature>
<evidence type="ECO:0000256" key="5">
    <source>
        <dbReference type="ARBA" id="ARBA00022989"/>
    </source>
</evidence>
<evidence type="ECO:0000256" key="6">
    <source>
        <dbReference type="ARBA" id="ARBA00023136"/>
    </source>
</evidence>
<proteinExistence type="inferred from homology"/>
<keyword evidence="6 8" id="KW-0472">Membrane</keyword>
<dbReference type="GO" id="GO:0006508">
    <property type="term" value="P:proteolysis"/>
    <property type="evidence" value="ECO:0007669"/>
    <property type="project" value="UniProtKB-KW"/>
</dbReference>
<dbReference type="SUPFAM" id="SSF144091">
    <property type="entry name" value="Rhomboid-like"/>
    <property type="match status" value="1"/>
</dbReference>
<protein>
    <submittedName>
        <fullName evidence="10">Rhomboid family intramembrane serine protease</fullName>
        <ecNumber evidence="10">3.4.21.-</ecNumber>
    </submittedName>
</protein>
<dbReference type="InterPro" id="IPR035952">
    <property type="entry name" value="Rhomboid-like_sf"/>
</dbReference>
<feature type="transmembrane region" description="Helical" evidence="8">
    <location>
        <begin position="151"/>
        <end position="173"/>
    </location>
</feature>
<feature type="transmembrane region" description="Helical" evidence="8">
    <location>
        <begin position="193"/>
        <end position="212"/>
    </location>
</feature>
<evidence type="ECO:0000256" key="8">
    <source>
        <dbReference type="SAM" id="Phobius"/>
    </source>
</evidence>
<evidence type="ECO:0000259" key="9">
    <source>
        <dbReference type="Pfam" id="PF01694"/>
    </source>
</evidence>
<dbReference type="EMBL" id="JBFBVU010000003">
    <property type="protein sequence ID" value="MEV8465836.1"/>
    <property type="molecule type" value="Genomic_DNA"/>
</dbReference>
<keyword evidence="11" id="KW-1185">Reference proteome</keyword>
<keyword evidence="4 10" id="KW-0378">Hydrolase</keyword>
<dbReference type="Gene3D" id="1.20.1540.10">
    <property type="entry name" value="Rhomboid-like"/>
    <property type="match status" value="1"/>
</dbReference>
<comment type="caution">
    <text evidence="10">The sequence shown here is derived from an EMBL/GenBank/DDBJ whole genome shotgun (WGS) entry which is preliminary data.</text>
</comment>
<evidence type="ECO:0000256" key="1">
    <source>
        <dbReference type="ARBA" id="ARBA00004141"/>
    </source>
</evidence>
<dbReference type="PANTHER" id="PTHR43731">
    <property type="entry name" value="RHOMBOID PROTEASE"/>
    <property type="match status" value="1"/>
</dbReference>
<evidence type="ECO:0000256" key="3">
    <source>
        <dbReference type="ARBA" id="ARBA00022692"/>
    </source>
</evidence>
<evidence type="ECO:0000313" key="10">
    <source>
        <dbReference type="EMBL" id="MEV8465836.1"/>
    </source>
</evidence>
<evidence type="ECO:0000256" key="7">
    <source>
        <dbReference type="SAM" id="MobiDB-lite"/>
    </source>
</evidence>